<dbReference type="AlphaFoldDB" id="A0AAW1XWC7"/>
<keyword evidence="12" id="KW-1185">Reference proteome</keyword>
<reference evidence="11 12" key="1">
    <citation type="journal article" date="2023" name="G3 (Bethesda)">
        <title>A chromosome-length genome assembly and annotation of blackberry (Rubus argutus, cv. 'Hillquist').</title>
        <authorList>
            <person name="Bruna T."/>
            <person name="Aryal R."/>
            <person name="Dudchenko O."/>
            <person name="Sargent D.J."/>
            <person name="Mead D."/>
            <person name="Buti M."/>
            <person name="Cavallini A."/>
            <person name="Hytonen T."/>
            <person name="Andres J."/>
            <person name="Pham M."/>
            <person name="Weisz D."/>
            <person name="Mascagni F."/>
            <person name="Usai G."/>
            <person name="Natali L."/>
            <person name="Bassil N."/>
            <person name="Fernandez G.E."/>
            <person name="Lomsadze A."/>
            <person name="Armour M."/>
            <person name="Olukolu B."/>
            <person name="Poorten T."/>
            <person name="Britton C."/>
            <person name="Davik J."/>
            <person name="Ashrafi H."/>
            <person name="Aiden E.L."/>
            <person name="Borodovsky M."/>
            <person name="Worthington M."/>
        </authorList>
    </citation>
    <scope>NUCLEOTIDE SEQUENCE [LARGE SCALE GENOMIC DNA]</scope>
    <source>
        <strain evidence="11">PI 553951</strain>
    </source>
</reference>
<dbReference type="GO" id="GO:0046872">
    <property type="term" value="F:metal ion binding"/>
    <property type="evidence" value="ECO:0007669"/>
    <property type="project" value="UniProtKB-KW"/>
</dbReference>
<evidence type="ECO:0000256" key="5">
    <source>
        <dbReference type="ARBA" id="ARBA00022833"/>
    </source>
</evidence>
<dbReference type="Pfam" id="PF16187">
    <property type="entry name" value="Peptidase_M16_M"/>
    <property type="match status" value="1"/>
</dbReference>
<accession>A0AAW1XWC7</accession>
<organism evidence="11 12">
    <name type="scientific">Rubus argutus</name>
    <name type="common">Southern blackberry</name>
    <dbReference type="NCBI Taxonomy" id="59490"/>
    <lineage>
        <taxon>Eukaryota</taxon>
        <taxon>Viridiplantae</taxon>
        <taxon>Streptophyta</taxon>
        <taxon>Embryophyta</taxon>
        <taxon>Tracheophyta</taxon>
        <taxon>Spermatophyta</taxon>
        <taxon>Magnoliopsida</taxon>
        <taxon>eudicotyledons</taxon>
        <taxon>Gunneridae</taxon>
        <taxon>Pentapetalae</taxon>
        <taxon>rosids</taxon>
        <taxon>fabids</taxon>
        <taxon>Rosales</taxon>
        <taxon>Rosaceae</taxon>
        <taxon>Rosoideae</taxon>
        <taxon>Rosoideae incertae sedis</taxon>
        <taxon>Rubus</taxon>
    </lineage>
</organism>
<dbReference type="InterPro" id="IPR007863">
    <property type="entry name" value="Peptidase_M16_C"/>
</dbReference>
<evidence type="ECO:0000259" key="10">
    <source>
        <dbReference type="Pfam" id="PF16187"/>
    </source>
</evidence>
<dbReference type="InterPro" id="IPR032632">
    <property type="entry name" value="Peptidase_M16_M"/>
</dbReference>
<dbReference type="SUPFAM" id="SSF63411">
    <property type="entry name" value="LuxS/MPP-like metallohydrolase"/>
    <property type="match status" value="2"/>
</dbReference>
<evidence type="ECO:0000313" key="12">
    <source>
        <dbReference type="Proteomes" id="UP001457282"/>
    </source>
</evidence>
<dbReference type="InterPro" id="IPR011765">
    <property type="entry name" value="Pept_M16_N"/>
</dbReference>
<dbReference type="Pfam" id="PF05193">
    <property type="entry name" value="Peptidase_M16_C"/>
    <property type="match status" value="1"/>
</dbReference>
<dbReference type="Gene3D" id="3.30.830.10">
    <property type="entry name" value="Metalloenzyme, LuxS/M16 peptidase-like"/>
    <property type="match status" value="2"/>
</dbReference>
<dbReference type="Proteomes" id="UP001457282">
    <property type="component" value="Unassembled WGS sequence"/>
</dbReference>
<proteinExistence type="inferred from homology"/>
<evidence type="ECO:0000256" key="6">
    <source>
        <dbReference type="ARBA" id="ARBA00023049"/>
    </source>
</evidence>
<dbReference type="Pfam" id="PF00675">
    <property type="entry name" value="Peptidase_M16"/>
    <property type="match status" value="1"/>
</dbReference>
<dbReference type="GO" id="GO:0004222">
    <property type="term" value="F:metalloendopeptidase activity"/>
    <property type="evidence" value="ECO:0007669"/>
    <property type="project" value="InterPro"/>
</dbReference>
<evidence type="ECO:0000313" key="11">
    <source>
        <dbReference type="EMBL" id="KAK9940974.1"/>
    </source>
</evidence>
<comment type="similarity">
    <text evidence="1 7">Belongs to the peptidase M16 family.</text>
</comment>
<comment type="caution">
    <text evidence="11">The sequence shown here is derived from an EMBL/GenBank/DDBJ whole genome shotgun (WGS) entry which is preliminary data.</text>
</comment>
<dbReference type="FunFam" id="3.30.830.10:FF:000005">
    <property type="entry name" value="nardilysin isoform X1"/>
    <property type="match status" value="1"/>
</dbReference>
<evidence type="ECO:0000256" key="3">
    <source>
        <dbReference type="ARBA" id="ARBA00022723"/>
    </source>
</evidence>
<evidence type="ECO:0000256" key="4">
    <source>
        <dbReference type="ARBA" id="ARBA00022801"/>
    </source>
</evidence>
<feature type="domain" description="Peptidase M16 middle/third" evidence="10">
    <location>
        <begin position="411"/>
        <end position="530"/>
    </location>
</feature>
<protein>
    <recommendedName>
        <fullName evidence="13">Nardilysin</fullName>
    </recommendedName>
</protein>
<gene>
    <name evidence="11" type="ORF">M0R45_017606</name>
</gene>
<dbReference type="InterPro" id="IPR001431">
    <property type="entry name" value="Pept_M16_Zn_BS"/>
</dbReference>
<dbReference type="EMBL" id="JBEDUW010000003">
    <property type="protein sequence ID" value="KAK9940974.1"/>
    <property type="molecule type" value="Genomic_DNA"/>
</dbReference>
<keyword evidence="5" id="KW-0862">Zinc</keyword>
<dbReference type="GO" id="GO:0006508">
    <property type="term" value="P:proteolysis"/>
    <property type="evidence" value="ECO:0007669"/>
    <property type="project" value="UniProtKB-KW"/>
</dbReference>
<dbReference type="GO" id="GO:0005829">
    <property type="term" value="C:cytosol"/>
    <property type="evidence" value="ECO:0007669"/>
    <property type="project" value="TreeGrafter"/>
</dbReference>
<feature type="domain" description="Peptidase M16 C-terminal" evidence="9">
    <location>
        <begin position="229"/>
        <end position="403"/>
    </location>
</feature>
<name>A0AAW1XWC7_RUBAR</name>
<sequence>MGRSTFSSDDIVIKSPNDKRLYRLIELENGLTALLIHDPEIYPQGPPSCEEDEAAKLKTKENGGAASESETKKVKCIIAAAMCVGIGSFSDPLEAQGLAHFLEHMLFMGSTQFPVENEYKSYLHKHGGSSNAYTFEEHTCYHFEVKREFLEGALTRFSQFFVSPLMKSEAMERELQAIDSEFNRILQNDFCRLKQLQCHTSSPGHPFNKFSWGNKKSLDDAKEKGIDLRERILKLYRDYYHGGLMKLVVIGGESLNVLEQWVLELYGDVEKGPQVNMEFKAECPIWEAGKVYRLEAVQDDHILQLAWTLPCLHQHYLKSPEFYLCHLLAHQCRGGLHFYLKARGLVTTLTASVDRYSVAYVYSMDIYLTDSGLEKVFEIIGFVYQYIKLLRQVLPQKWIFWELQDKLNMTFRYLEEEPQDDYATELGVNLLRYPAEHVICGDYFLETWDEELLEYVLGFFRPENMRIDVISKSSTMSEDFQREPWFGSHYTEEDVSQSLMNLWKDPPEIDASFHLPEKNEFIPCDFSIRSDV</sequence>
<dbReference type="PROSITE" id="PS00143">
    <property type="entry name" value="INSULINASE"/>
    <property type="match status" value="1"/>
</dbReference>
<dbReference type="InterPro" id="IPR011249">
    <property type="entry name" value="Metalloenz_LuxS/M16"/>
</dbReference>
<dbReference type="InterPro" id="IPR050626">
    <property type="entry name" value="Peptidase_M16"/>
</dbReference>
<evidence type="ECO:0000256" key="7">
    <source>
        <dbReference type="RuleBase" id="RU004447"/>
    </source>
</evidence>
<keyword evidence="6" id="KW-0482">Metalloprotease</keyword>
<keyword evidence="2" id="KW-0645">Protease</keyword>
<evidence type="ECO:0000259" key="8">
    <source>
        <dbReference type="Pfam" id="PF00675"/>
    </source>
</evidence>
<evidence type="ECO:0008006" key="13">
    <source>
        <dbReference type="Google" id="ProtNLM"/>
    </source>
</evidence>
<evidence type="ECO:0000256" key="1">
    <source>
        <dbReference type="ARBA" id="ARBA00007261"/>
    </source>
</evidence>
<dbReference type="PANTHER" id="PTHR43690:SF18">
    <property type="entry name" value="INSULIN-DEGRADING ENZYME-RELATED"/>
    <property type="match status" value="1"/>
</dbReference>
<dbReference type="PANTHER" id="PTHR43690">
    <property type="entry name" value="NARDILYSIN"/>
    <property type="match status" value="1"/>
</dbReference>
<evidence type="ECO:0000256" key="2">
    <source>
        <dbReference type="ARBA" id="ARBA00022670"/>
    </source>
</evidence>
<keyword evidence="4" id="KW-0378">Hydrolase</keyword>
<keyword evidence="3" id="KW-0479">Metal-binding</keyword>
<evidence type="ECO:0000259" key="9">
    <source>
        <dbReference type="Pfam" id="PF05193"/>
    </source>
</evidence>
<feature type="domain" description="Peptidase M16 N-terminal" evidence="8">
    <location>
        <begin position="72"/>
        <end position="203"/>
    </location>
</feature>